<dbReference type="InterPro" id="IPR017884">
    <property type="entry name" value="SANT_dom"/>
</dbReference>
<name>A0ABD1ADJ6_CARAN</name>
<evidence type="ECO:0000259" key="9">
    <source>
        <dbReference type="PROSITE" id="PS51294"/>
    </source>
</evidence>
<keyword evidence="2" id="KW-0805">Transcription regulation</keyword>
<protein>
    <submittedName>
        <fullName evidence="10">Protein REVEILLE 7</fullName>
    </submittedName>
</protein>
<dbReference type="PROSITE" id="PS51293">
    <property type="entry name" value="SANT"/>
    <property type="match status" value="1"/>
</dbReference>
<accession>A0ABD1ADJ6</accession>
<comment type="caution">
    <text evidence="10">The sequence shown here is derived from an EMBL/GenBank/DDBJ whole genome shotgun (WGS) entry which is preliminary data.</text>
</comment>
<dbReference type="Proteomes" id="UP001558713">
    <property type="component" value="Unassembled WGS sequence"/>
</dbReference>
<evidence type="ECO:0000256" key="4">
    <source>
        <dbReference type="ARBA" id="ARBA00023163"/>
    </source>
</evidence>
<dbReference type="AlphaFoldDB" id="A0ABD1ADJ6"/>
<dbReference type="Pfam" id="PF00249">
    <property type="entry name" value="Myb_DNA-binding"/>
    <property type="match status" value="1"/>
</dbReference>
<dbReference type="CDD" id="cd00167">
    <property type="entry name" value="SANT"/>
    <property type="match status" value="1"/>
</dbReference>
<dbReference type="GO" id="GO:0005634">
    <property type="term" value="C:nucleus"/>
    <property type="evidence" value="ECO:0007669"/>
    <property type="project" value="UniProtKB-SubCell"/>
</dbReference>
<evidence type="ECO:0000256" key="1">
    <source>
        <dbReference type="ARBA" id="ARBA00004123"/>
    </source>
</evidence>
<gene>
    <name evidence="10" type="ORF">V5N11_032088</name>
</gene>
<feature type="compositionally biased region" description="Basic and acidic residues" evidence="6">
    <location>
        <begin position="221"/>
        <end position="232"/>
    </location>
</feature>
<feature type="compositionally biased region" description="Polar residues" evidence="6">
    <location>
        <begin position="10"/>
        <end position="30"/>
    </location>
</feature>
<feature type="compositionally biased region" description="Polar residues" evidence="6">
    <location>
        <begin position="148"/>
        <end position="174"/>
    </location>
</feature>
<dbReference type="InterPro" id="IPR009057">
    <property type="entry name" value="Homeodomain-like_sf"/>
</dbReference>
<feature type="domain" description="Myb-like" evidence="7">
    <location>
        <begin position="45"/>
        <end position="95"/>
    </location>
</feature>
<sequence length="338" mass="37476">MAAPDRSEELSSNIENGSCNSNEGTIPETSSNWIENVVKVRKPYTVTKQREKWSEEEHERFLEAIKLYGRGWRLIEEHIGSKTAVQIRSHAQKLFSKMAQEADNRRKAIVIPPPRPKRKPAHPYPRKSTVQYSQSPSSNLSAMEKGTKSPTSVLSPFASEDQNNGCSSPNSCTSDIQSIDKKNDYATSKQSLKEYAAIASTPISSFTLFGKIVFVAEESHKPSSYRDDDDLKSMTSQENHGHCSGIKSSRHVDTGLSLGVWETSCTSSNAFGSVTEASGNLDKNAEPINSPWRQLNSLENQGSCYPDNGFRPYKKCLSGREVTSSLSLVTSEEQKSRI</sequence>
<keyword evidence="5" id="KW-0539">Nucleus</keyword>
<dbReference type="Gene3D" id="1.10.10.60">
    <property type="entry name" value="Homeodomain-like"/>
    <property type="match status" value="1"/>
</dbReference>
<evidence type="ECO:0000256" key="6">
    <source>
        <dbReference type="SAM" id="MobiDB-lite"/>
    </source>
</evidence>
<proteinExistence type="predicted"/>
<dbReference type="InterPro" id="IPR017930">
    <property type="entry name" value="Myb_dom"/>
</dbReference>
<evidence type="ECO:0000256" key="5">
    <source>
        <dbReference type="ARBA" id="ARBA00023242"/>
    </source>
</evidence>
<feature type="domain" description="HTH myb-type" evidence="9">
    <location>
        <begin position="45"/>
        <end position="99"/>
    </location>
</feature>
<evidence type="ECO:0000256" key="3">
    <source>
        <dbReference type="ARBA" id="ARBA00023125"/>
    </source>
</evidence>
<feature type="compositionally biased region" description="Basic residues" evidence="6">
    <location>
        <begin position="115"/>
        <end position="125"/>
    </location>
</feature>
<feature type="region of interest" description="Disordered" evidence="6">
    <location>
        <begin position="105"/>
        <end position="174"/>
    </location>
</feature>
<feature type="compositionally biased region" description="Polar residues" evidence="6">
    <location>
        <begin position="128"/>
        <end position="141"/>
    </location>
</feature>
<feature type="domain" description="SANT" evidence="8">
    <location>
        <begin position="48"/>
        <end position="99"/>
    </location>
</feature>
<keyword evidence="3" id="KW-0238">DNA-binding</keyword>
<dbReference type="PROSITE" id="PS51294">
    <property type="entry name" value="HTH_MYB"/>
    <property type="match status" value="1"/>
</dbReference>
<organism evidence="10 11">
    <name type="scientific">Cardamine amara subsp. amara</name>
    <dbReference type="NCBI Taxonomy" id="228776"/>
    <lineage>
        <taxon>Eukaryota</taxon>
        <taxon>Viridiplantae</taxon>
        <taxon>Streptophyta</taxon>
        <taxon>Embryophyta</taxon>
        <taxon>Tracheophyta</taxon>
        <taxon>Spermatophyta</taxon>
        <taxon>Magnoliopsida</taxon>
        <taxon>eudicotyledons</taxon>
        <taxon>Gunneridae</taxon>
        <taxon>Pentapetalae</taxon>
        <taxon>rosids</taxon>
        <taxon>malvids</taxon>
        <taxon>Brassicales</taxon>
        <taxon>Brassicaceae</taxon>
        <taxon>Cardamineae</taxon>
        <taxon>Cardamine</taxon>
    </lineage>
</organism>
<evidence type="ECO:0000256" key="2">
    <source>
        <dbReference type="ARBA" id="ARBA00023015"/>
    </source>
</evidence>
<feature type="region of interest" description="Disordered" evidence="6">
    <location>
        <begin position="1"/>
        <end position="30"/>
    </location>
</feature>
<dbReference type="NCBIfam" id="TIGR01557">
    <property type="entry name" value="myb_SHAQKYF"/>
    <property type="match status" value="1"/>
</dbReference>
<evidence type="ECO:0000313" key="10">
    <source>
        <dbReference type="EMBL" id="KAL1204186.1"/>
    </source>
</evidence>
<dbReference type="InterPro" id="IPR006447">
    <property type="entry name" value="Myb_dom_plants"/>
</dbReference>
<evidence type="ECO:0000313" key="11">
    <source>
        <dbReference type="Proteomes" id="UP001558713"/>
    </source>
</evidence>
<dbReference type="PANTHER" id="PTHR12802">
    <property type="entry name" value="SWI/SNF COMPLEX-RELATED"/>
    <property type="match status" value="1"/>
</dbReference>
<keyword evidence="11" id="KW-1185">Reference proteome</keyword>
<dbReference type="PANTHER" id="PTHR12802:SF164">
    <property type="entry name" value="PROTEIN REVEILLE 7-RELATED"/>
    <property type="match status" value="1"/>
</dbReference>
<dbReference type="GO" id="GO:0010468">
    <property type="term" value="P:regulation of gene expression"/>
    <property type="evidence" value="ECO:0007669"/>
    <property type="project" value="UniProtKB-ARBA"/>
</dbReference>
<keyword evidence="4" id="KW-0804">Transcription</keyword>
<feature type="region of interest" description="Disordered" evidence="6">
    <location>
        <begin position="221"/>
        <end position="246"/>
    </location>
</feature>
<dbReference type="InterPro" id="IPR001005">
    <property type="entry name" value="SANT/Myb"/>
</dbReference>
<dbReference type="FunFam" id="1.10.10.60:FF:000023">
    <property type="entry name" value="protein REVEILLE 6 isoform X1"/>
    <property type="match status" value="1"/>
</dbReference>
<dbReference type="GO" id="GO:0003677">
    <property type="term" value="F:DNA binding"/>
    <property type="evidence" value="ECO:0007669"/>
    <property type="project" value="UniProtKB-KW"/>
</dbReference>
<dbReference type="SUPFAM" id="SSF46689">
    <property type="entry name" value="Homeodomain-like"/>
    <property type="match status" value="1"/>
</dbReference>
<dbReference type="PROSITE" id="PS50090">
    <property type="entry name" value="MYB_LIKE"/>
    <property type="match status" value="1"/>
</dbReference>
<comment type="subcellular location">
    <subcellularLocation>
        <location evidence="1">Nucleus</location>
    </subcellularLocation>
</comment>
<dbReference type="EMBL" id="JBANAX010000545">
    <property type="protein sequence ID" value="KAL1204186.1"/>
    <property type="molecule type" value="Genomic_DNA"/>
</dbReference>
<dbReference type="SMART" id="SM00717">
    <property type="entry name" value="SANT"/>
    <property type="match status" value="1"/>
</dbReference>
<reference evidence="10 11" key="1">
    <citation type="submission" date="2024-04" db="EMBL/GenBank/DDBJ databases">
        <title>Genome assembly C_amara_ONT_v2.</title>
        <authorList>
            <person name="Yant L."/>
            <person name="Moore C."/>
            <person name="Slenker M."/>
        </authorList>
    </citation>
    <scope>NUCLEOTIDE SEQUENCE [LARGE SCALE GENOMIC DNA]</scope>
    <source>
        <tissue evidence="10">Leaf</tissue>
    </source>
</reference>
<evidence type="ECO:0000259" key="8">
    <source>
        <dbReference type="PROSITE" id="PS51293"/>
    </source>
</evidence>
<evidence type="ECO:0000259" key="7">
    <source>
        <dbReference type="PROSITE" id="PS50090"/>
    </source>
</evidence>